<evidence type="ECO:0000256" key="2">
    <source>
        <dbReference type="SAM" id="MobiDB-lite"/>
    </source>
</evidence>
<dbReference type="SUPFAM" id="SSF57756">
    <property type="entry name" value="Retrovirus zinc finger-like domains"/>
    <property type="match status" value="1"/>
</dbReference>
<protein>
    <recommendedName>
        <fullName evidence="3">CCHC-type domain-containing protein</fullName>
    </recommendedName>
</protein>
<gene>
    <name evidence="4" type="ORF">AK812_SmicGene26085</name>
</gene>
<keyword evidence="1" id="KW-0862">Zinc</keyword>
<feature type="region of interest" description="Disordered" evidence="2">
    <location>
        <begin position="382"/>
        <end position="401"/>
    </location>
</feature>
<feature type="region of interest" description="Disordered" evidence="2">
    <location>
        <begin position="1"/>
        <end position="20"/>
    </location>
</feature>
<dbReference type="OrthoDB" id="440657at2759"/>
<dbReference type="InterPro" id="IPR036875">
    <property type="entry name" value="Znf_CCHC_sf"/>
</dbReference>
<dbReference type="Proteomes" id="UP000186817">
    <property type="component" value="Unassembled WGS sequence"/>
</dbReference>
<keyword evidence="1" id="KW-0863">Zinc-finger</keyword>
<accession>A0A1Q9DAE9</accession>
<dbReference type="AlphaFoldDB" id="A0A1Q9DAE9"/>
<evidence type="ECO:0000313" key="5">
    <source>
        <dbReference type="Proteomes" id="UP000186817"/>
    </source>
</evidence>
<dbReference type="InterPro" id="IPR001878">
    <property type="entry name" value="Znf_CCHC"/>
</dbReference>
<dbReference type="GO" id="GO:0008270">
    <property type="term" value="F:zinc ion binding"/>
    <property type="evidence" value="ECO:0007669"/>
    <property type="project" value="UniProtKB-KW"/>
</dbReference>
<feature type="domain" description="CCHC-type" evidence="3">
    <location>
        <begin position="405"/>
        <end position="420"/>
    </location>
</feature>
<comment type="caution">
    <text evidence="4">The sequence shown here is derived from an EMBL/GenBank/DDBJ whole genome shotgun (WGS) entry which is preliminary data.</text>
</comment>
<reference evidence="4 5" key="1">
    <citation type="submission" date="2016-02" db="EMBL/GenBank/DDBJ databases">
        <title>Genome analysis of coral dinoflagellate symbionts highlights evolutionary adaptations to a symbiotic lifestyle.</title>
        <authorList>
            <person name="Aranda M."/>
            <person name="Li Y."/>
            <person name="Liew Y.J."/>
            <person name="Baumgarten S."/>
            <person name="Simakov O."/>
            <person name="Wilson M."/>
            <person name="Piel J."/>
            <person name="Ashoor H."/>
            <person name="Bougouffa S."/>
            <person name="Bajic V.B."/>
            <person name="Ryu T."/>
            <person name="Ravasi T."/>
            <person name="Bayer T."/>
            <person name="Micklem G."/>
            <person name="Kim H."/>
            <person name="Bhak J."/>
            <person name="Lajeunesse T.C."/>
            <person name="Voolstra C.R."/>
        </authorList>
    </citation>
    <scope>NUCLEOTIDE SEQUENCE [LARGE SCALE GENOMIC DNA]</scope>
    <source>
        <strain evidence="4 5">CCMP2467</strain>
    </source>
</reference>
<evidence type="ECO:0000256" key="1">
    <source>
        <dbReference type="PROSITE-ProRule" id="PRU00047"/>
    </source>
</evidence>
<proteinExistence type="predicted"/>
<keyword evidence="1" id="KW-0479">Metal-binding</keyword>
<keyword evidence="5" id="KW-1185">Reference proteome</keyword>
<organism evidence="4 5">
    <name type="scientific">Symbiodinium microadriaticum</name>
    <name type="common">Dinoflagellate</name>
    <name type="synonym">Zooxanthella microadriatica</name>
    <dbReference type="NCBI Taxonomy" id="2951"/>
    <lineage>
        <taxon>Eukaryota</taxon>
        <taxon>Sar</taxon>
        <taxon>Alveolata</taxon>
        <taxon>Dinophyceae</taxon>
        <taxon>Suessiales</taxon>
        <taxon>Symbiodiniaceae</taxon>
        <taxon>Symbiodinium</taxon>
    </lineage>
</organism>
<dbReference type="Gene3D" id="4.10.60.10">
    <property type="entry name" value="Zinc finger, CCHC-type"/>
    <property type="match status" value="1"/>
</dbReference>
<feature type="compositionally biased region" description="Low complexity" evidence="2">
    <location>
        <begin position="190"/>
        <end position="202"/>
    </location>
</feature>
<feature type="compositionally biased region" description="Polar residues" evidence="2">
    <location>
        <begin position="157"/>
        <end position="175"/>
    </location>
</feature>
<dbReference type="SMART" id="SM00343">
    <property type="entry name" value="ZnF_C2HC"/>
    <property type="match status" value="1"/>
</dbReference>
<evidence type="ECO:0000313" key="4">
    <source>
        <dbReference type="EMBL" id="OLP92131.1"/>
    </source>
</evidence>
<dbReference type="GO" id="GO:0003676">
    <property type="term" value="F:nucleic acid binding"/>
    <property type="evidence" value="ECO:0007669"/>
    <property type="project" value="InterPro"/>
</dbReference>
<feature type="region of interest" description="Disordered" evidence="2">
    <location>
        <begin position="137"/>
        <end position="205"/>
    </location>
</feature>
<dbReference type="PROSITE" id="PS50158">
    <property type="entry name" value="ZF_CCHC"/>
    <property type="match status" value="1"/>
</dbReference>
<dbReference type="EMBL" id="LSRX01000634">
    <property type="protein sequence ID" value="OLP92131.1"/>
    <property type="molecule type" value="Genomic_DNA"/>
</dbReference>
<evidence type="ECO:0000259" key="3">
    <source>
        <dbReference type="PROSITE" id="PS50158"/>
    </source>
</evidence>
<name>A0A1Q9DAE9_SYMMI</name>
<sequence length="586" mass="65607">MSGGLSLEVGKSKDGVPQWDGNPTGFQEYYEMCQLWEATTPWHKRYMNGPRLATELQGAARRLILGKSPEWLAHPAGTQTLLEHLRSCLGRPQLSELSDYLQKYFRQSKRRPGESIGDYVTRKCEIYLRARQAYHRVRPHHQEKSESRLQQPWKGTPSWNTGRRNSWDSEASSQAAAPVSETEESAAAPQEGGEQTQQEWTWRSSQDESYQGWQTGWGWSGYHSWWTPSTWHFAASQGENETLEELLPDYIQGWLLLQDSGLDAEQRNLITTAVRGDYSLQRIAQELRTQWSEQDLRRRDHVNKNSGYWGELQEEADENEEATFGYDEDALVAEGMNEDGLWAMQEAAHEEQEALAILQGARKTLREAREKQKFVKMSRQYYGKSGGKGKGKNSGKARDDSRMTCLRCGRTGHRVADCPDPPTGQRKPEEHAPFVCYAEENKEVEAAMMTTAPTTEDAVRSGMAVVDGGATKTVASVQAVESLMRVNQVAISAGGKAGTLNIHTISQGHGPILLSVSTLRALGAVIDFSEDLAVFRNLDANRIVQLQRSATGHQLIPLSQDLLHGAKDAIQVVPSLKSFIKDSNES</sequence>